<evidence type="ECO:0000313" key="5">
    <source>
        <dbReference type="EMBL" id="GCB60865.1"/>
    </source>
</evidence>
<dbReference type="Proteomes" id="UP000288216">
    <property type="component" value="Unassembled WGS sequence"/>
</dbReference>
<dbReference type="Gene3D" id="2.60.40.10">
    <property type="entry name" value="Immunoglobulins"/>
    <property type="match status" value="4"/>
</dbReference>
<dbReference type="Pfam" id="PF07654">
    <property type="entry name" value="C1-set"/>
    <property type="match status" value="4"/>
</dbReference>
<dbReference type="InterPro" id="IPR007110">
    <property type="entry name" value="Ig-like_dom"/>
</dbReference>
<sequence length="464" mass="51009">MVTVTSATPSPPTLYALLSSCEETNIAGSVTYGCLAMDYSPEISSVSWKKDQETITTGLRTYPSVLNKRGTHTLSSQLTISESEMGSSTIYCEVQRGDAVWKKEMPDRVVHHPTILLTLSPSEEITSRRFATIVCSILDFSPNSIAVKWLKDGQAFNSGIVTSPAFEVNGNYSATSRLTVPAGEWFSNTVYTCQVIHKDATQSRNITRPQGSCSSTDPVITILPPPVEQVLLEATVTLTCIVTNARYGVNLSWSQGEKTLQSEIAVKPPDSVFSQLNISTQDWLSGTRFYCVVTDQDLPTPLKKSIRKEEVTNPQEPSVTVLLPSSEASTQTFISLSCLVRGFFPREIFVKWTVNGKQLNPGNYKNTEVTAENGKNSYFLYSLLSIAAEEWASGASYSCVVGHEAIPLKITNRTVDKSSDSTDGIWTEDYEDDNGNIWTTASTFITLFFLSIFYSTAVTLVKVK</sequence>
<dbReference type="PROSITE" id="PS50835">
    <property type="entry name" value="IG_LIKE"/>
    <property type="match status" value="4"/>
</dbReference>
<accession>A0A401NJ25</accession>
<keyword evidence="3" id="KW-0812">Transmembrane</keyword>
<evidence type="ECO:0000256" key="3">
    <source>
        <dbReference type="SAM" id="Phobius"/>
    </source>
</evidence>
<reference evidence="5 6" key="1">
    <citation type="journal article" date="2018" name="Nat. Ecol. Evol.">
        <title>Shark genomes provide insights into elasmobranch evolution and the origin of vertebrates.</title>
        <authorList>
            <person name="Hara Y"/>
            <person name="Yamaguchi K"/>
            <person name="Onimaru K"/>
            <person name="Kadota M"/>
            <person name="Koyanagi M"/>
            <person name="Keeley SD"/>
            <person name="Tatsumi K"/>
            <person name="Tanaka K"/>
            <person name="Motone F"/>
            <person name="Kageyama Y"/>
            <person name="Nozu R"/>
            <person name="Adachi N"/>
            <person name="Nishimura O"/>
            <person name="Nakagawa R"/>
            <person name="Tanegashima C"/>
            <person name="Kiyatake I"/>
            <person name="Matsumoto R"/>
            <person name="Murakumo K"/>
            <person name="Nishida K"/>
            <person name="Terakita A"/>
            <person name="Kuratani S"/>
            <person name="Sato K"/>
            <person name="Hyodo S Kuraku.S."/>
        </authorList>
    </citation>
    <scope>NUCLEOTIDE SEQUENCE [LARGE SCALE GENOMIC DNA]</scope>
</reference>
<protein>
    <recommendedName>
        <fullName evidence="4">Ig-like domain-containing protein</fullName>
    </recommendedName>
</protein>
<dbReference type="OMA" id="MATHPES"/>
<dbReference type="InterPro" id="IPR013783">
    <property type="entry name" value="Ig-like_fold"/>
</dbReference>
<dbReference type="SUPFAM" id="SSF48726">
    <property type="entry name" value="Immunoglobulin"/>
    <property type="match status" value="4"/>
</dbReference>
<comment type="caution">
    <text evidence="5">The sequence shown here is derived from an EMBL/GenBank/DDBJ whole genome shotgun (WGS) entry which is preliminary data.</text>
</comment>
<dbReference type="OrthoDB" id="8694217at2759"/>
<feature type="domain" description="Ig-like" evidence="4">
    <location>
        <begin position="218"/>
        <end position="307"/>
    </location>
</feature>
<dbReference type="STRING" id="75743.A0A401NJ25"/>
<dbReference type="PROSITE" id="PS00290">
    <property type="entry name" value="IG_MHC"/>
    <property type="match status" value="2"/>
</dbReference>
<dbReference type="InterPro" id="IPR036179">
    <property type="entry name" value="Ig-like_dom_sf"/>
</dbReference>
<dbReference type="FunFam" id="2.60.40.10:FF:000463">
    <property type="entry name" value="Immunoglobulin heavy constant gamma 1"/>
    <property type="match status" value="2"/>
</dbReference>
<evidence type="ECO:0000256" key="1">
    <source>
        <dbReference type="ARBA" id="ARBA00023180"/>
    </source>
</evidence>
<organism evidence="5 6">
    <name type="scientific">Scyliorhinus torazame</name>
    <name type="common">Cloudy catshark</name>
    <name type="synonym">Catulus torazame</name>
    <dbReference type="NCBI Taxonomy" id="75743"/>
    <lineage>
        <taxon>Eukaryota</taxon>
        <taxon>Metazoa</taxon>
        <taxon>Chordata</taxon>
        <taxon>Craniata</taxon>
        <taxon>Vertebrata</taxon>
        <taxon>Chondrichthyes</taxon>
        <taxon>Elasmobranchii</taxon>
        <taxon>Galeomorphii</taxon>
        <taxon>Galeoidea</taxon>
        <taxon>Carcharhiniformes</taxon>
        <taxon>Scyliorhinidae</taxon>
        <taxon>Scyliorhinus</taxon>
    </lineage>
</organism>
<proteinExistence type="predicted"/>
<name>A0A401NJ25_SCYTO</name>
<evidence type="ECO:0000313" key="6">
    <source>
        <dbReference type="Proteomes" id="UP000288216"/>
    </source>
</evidence>
<keyword evidence="3" id="KW-0472">Membrane</keyword>
<keyword evidence="2" id="KW-0393">Immunoglobulin domain</keyword>
<evidence type="ECO:0000256" key="2">
    <source>
        <dbReference type="ARBA" id="ARBA00023319"/>
    </source>
</evidence>
<feature type="domain" description="Ig-like" evidence="4">
    <location>
        <begin position="113"/>
        <end position="207"/>
    </location>
</feature>
<dbReference type="AlphaFoldDB" id="A0A401NJ25"/>
<feature type="domain" description="Ig-like" evidence="4">
    <location>
        <begin position="317"/>
        <end position="416"/>
    </location>
</feature>
<evidence type="ECO:0000259" key="4">
    <source>
        <dbReference type="PROSITE" id="PS50835"/>
    </source>
</evidence>
<dbReference type="SMART" id="SM00407">
    <property type="entry name" value="IGc1"/>
    <property type="match status" value="4"/>
</dbReference>
<dbReference type="InterPro" id="IPR050380">
    <property type="entry name" value="Immune_Resp_Modulators"/>
</dbReference>
<dbReference type="CDD" id="cd05768">
    <property type="entry name" value="IgC1_CH3_IgAGD_CH4_IgAEM"/>
    <property type="match status" value="1"/>
</dbReference>
<gene>
    <name evidence="5" type="ORF">scyTo_0014240</name>
</gene>
<keyword evidence="6" id="KW-1185">Reference proteome</keyword>
<dbReference type="InterPro" id="IPR003597">
    <property type="entry name" value="Ig_C1-set"/>
</dbReference>
<feature type="domain" description="Ig-like" evidence="4">
    <location>
        <begin position="12"/>
        <end position="95"/>
    </location>
</feature>
<keyword evidence="1" id="KW-0325">Glycoprotein</keyword>
<dbReference type="PANTHER" id="PTHR23411">
    <property type="entry name" value="TAPASIN"/>
    <property type="match status" value="1"/>
</dbReference>
<dbReference type="InterPro" id="IPR003006">
    <property type="entry name" value="Ig/MHC_CS"/>
</dbReference>
<dbReference type="EMBL" id="BFAA01007572">
    <property type="protein sequence ID" value="GCB60865.1"/>
    <property type="molecule type" value="Genomic_DNA"/>
</dbReference>
<keyword evidence="3" id="KW-1133">Transmembrane helix</keyword>
<feature type="transmembrane region" description="Helical" evidence="3">
    <location>
        <begin position="437"/>
        <end position="461"/>
    </location>
</feature>